<dbReference type="OMA" id="FNGLYEM"/>
<feature type="active site" description="Proton donor" evidence="9">
    <location>
        <position position="414"/>
    </location>
</feature>
<dbReference type="PANTHER" id="PTHR11482:SF6">
    <property type="entry name" value="ORNITHINE DECARBOXYLASE 1-RELATED"/>
    <property type="match status" value="1"/>
</dbReference>
<dbReference type="EC" id="4.1.1.17" evidence="6"/>
<dbReference type="InterPro" id="IPR029066">
    <property type="entry name" value="PLP-binding_barrel"/>
</dbReference>
<sequence length="470" mass="51335">MTCSSILKKENNNVVHQVHVPKPLDPIQYVAGEALRDLADPDVSVMLLDLGQLEHQMRRWKDLLPRVTPYYAVKCNPEPMLVKTLYRLGCKFDCATINEMRLVRNILSDDIGTTEGFDVHEMMASHVVYANPTKLPSQLVGARDLGVEYLVADSASEIAKIAHHHPKAKLLLRLACVDNNAQCPMSAKFGASLGVTVTVLLEEAMKHGVNVVGVSFHVGSGCSDVHSITKALVDAREVFDAAASRYGLRLSVLDIGGGFQGVDREGSPVAFKSMATVVNSLLDTLFPDPDDVQVIAEPGRYFACSPCSLVTKIYSKNVVVSAPKLSEMKSAADIAEEDTMDSGSSSSSASVDELAGKNLTSLTRLYLNDGVYGSFNCILYDHQQVWPEALHEESGVCGDPKVANPTHVLFGPTCDGFDTIMNGVTHLPEMEIGHHLLWRNMGAYTTAAATNFNGFDTPMYWYYRTTFHDC</sequence>
<evidence type="ECO:0000256" key="6">
    <source>
        <dbReference type="ARBA" id="ARBA00034138"/>
    </source>
</evidence>
<dbReference type="PANTHER" id="PTHR11482">
    <property type="entry name" value="ARGININE/DIAMINOPIMELATE/ORNITHINE DECARBOXYLASE"/>
    <property type="match status" value="1"/>
</dbReference>
<evidence type="ECO:0000256" key="4">
    <source>
        <dbReference type="ARBA" id="ARBA00023239"/>
    </source>
</evidence>
<dbReference type="InterPro" id="IPR022643">
    <property type="entry name" value="De-COase2_C"/>
</dbReference>
<dbReference type="Pfam" id="PF00278">
    <property type="entry name" value="Orn_DAP_Arg_deC"/>
    <property type="match status" value="1"/>
</dbReference>
<evidence type="ECO:0000256" key="1">
    <source>
        <dbReference type="ARBA" id="ARBA00001933"/>
    </source>
</evidence>
<name>C5K7Y2_PERM5</name>
<dbReference type="Gene3D" id="3.20.20.10">
    <property type="entry name" value="Alanine racemase"/>
    <property type="match status" value="1"/>
</dbReference>
<dbReference type="InterPro" id="IPR022657">
    <property type="entry name" value="De-COase2_CS"/>
</dbReference>
<dbReference type="EMBL" id="GG671079">
    <property type="protein sequence ID" value="EER19667.1"/>
    <property type="molecule type" value="Genomic_DNA"/>
</dbReference>
<dbReference type="GO" id="GO:0033387">
    <property type="term" value="P:putrescine biosynthetic process from arginine, via ornithine"/>
    <property type="evidence" value="ECO:0007669"/>
    <property type="project" value="TreeGrafter"/>
</dbReference>
<dbReference type="InterPro" id="IPR022653">
    <property type="entry name" value="De-COase2_pyr-phos_BS"/>
</dbReference>
<dbReference type="Pfam" id="PF02784">
    <property type="entry name" value="Orn_Arg_deC_N"/>
    <property type="match status" value="1"/>
</dbReference>
<dbReference type="FunFam" id="3.20.20.10:FF:000005">
    <property type="entry name" value="Ornithine decarboxylase"/>
    <property type="match status" value="1"/>
</dbReference>
<gene>
    <name evidence="13" type="ORF">Pmar_PMAR012653</name>
</gene>
<feature type="modified residue" description="N6-(pyridoxal phosphate)lysine" evidence="9">
    <location>
        <position position="74"/>
    </location>
</feature>
<dbReference type="PROSITE" id="PS00879">
    <property type="entry name" value="ODR_DC_2_2"/>
    <property type="match status" value="1"/>
</dbReference>
<reference evidence="13 14" key="1">
    <citation type="submission" date="2008-07" db="EMBL/GenBank/DDBJ databases">
        <authorList>
            <person name="El-Sayed N."/>
            <person name="Caler E."/>
            <person name="Inman J."/>
            <person name="Amedeo P."/>
            <person name="Hass B."/>
            <person name="Wortman J."/>
        </authorList>
    </citation>
    <scope>NUCLEOTIDE SEQUENCE [LARGE SCALE GENOMIC DNA]</scope>
    <source>
        <strain evidence="14">ATCC 50983 / TXsc</strain>
    </source>
</reference>
<evidence type="ECO:0000256" key="10">
    <source>
        <dbReference type="RuleBase" id="RU003737"/>
    </source>
</evidence>
<dbReference type="InterPro" id="IPR002433">
    <property type="entry name" value="Orn_de-COase"/>
</dbReference>
<dbReference type="Proteomes" id="UP000007800">
    <property type="component" value="Unassembled WGS sequence"/>
</dbReference>
<evidence type="ECO:0000313" key="14">
    <source>
        <dbReference type="Proteomes" id="UP000007800"/>
    </source>
</evidence>
<dbReference type="InterPro" id="IPR000183">
    <property type="entry name" value="Orn/DAP/Arg_de-COase"/>
</dbReference>
<evidence type="ECO:0000256" key="2">
    <source>
        <dbReference type="ARBA" id="ARBA00008872"/>
    </source>
</evidence>
<dbReference type="RefSeq" id="XP_002787871.1">
    <property type="nucleotide sequence ID" value="XM_002787825.1"/>
</dbReference>
<dbReference type="GO" id="GO:0005737">
    <property type="term" value="C:cytoplasm"/>
    <property type="evidence" value="ECO:0007669"/>
    <property type="project" value="TreeGrafter"/>
</dbReference>
<evidence type="ECO:0000313" key="13">
    <source>
        <dbReference type="EMBL" id="EER19667.1"/>
    </source>
</evidence>
<evidence type="ECO:0000256" key="9">
    <source>
        <dbReference type="PIRSR" id="PIRSR600183-50"/>
    </source>
</evidence>
<comment type="pathway">
    <text evidence="5">Amine and polyamine biosynthesis; putrescine biosynthesis via L-ornithine pathway; putrescine from L-ornithine: step 1/1.</text>
</comment>
<dbReference type="Gene3D" id="2.40.37.10">
    <property type="entry name" value="Lyase, Ornithine Decarboxylase, Chain A, domain 1"/>
    <property type="match status" value="1"/>
</dbReference>
<organism evidence="14">
    <name type="scientific">Perkinsus marinus (strain ATCC 50983 / TXsc)</name>
    <dbReference type="NCBI Taxonomy" id="423536"/>
    <lineage>
        <taxon>Eukaryota</taxon>
        <taxon>Sar</taxon>
        <taxon>Alveolata</taxon>
        <taxon>Perkinsozoa</taxon>
        <taxon>Perkinsea</taxon>
        <taxon>Perkinsida</taxon>
        <taxon>Perkinsidae</taxon>
        <taxon>Perkinsus</taxon>
    </lineage>
</organism>
<evidence type="ECO:0000259" key="12">
    <source>
        <dbReference type="Pfam" id="PF02784"/>
    </source>
</evidence>
<evidence type="ECO:0000256" key="5">
    <source>
        <dbReference type="ARBA" id="ARBA00034115"/>
    </source>
</evidence>
<dbReference type="SUPFAM" id="SSF50621">
    <property type="entry name" value="Alanine racemase C-terminal domain-like"/>
    <property type="match status" value="1"/>
</dbReference>
<keyword evidence="4" id="KW-0456">Lyase</keyword>
<dbReference type="PRINTS" id="PR01179">
    <property type="entry name" value="ODADCRBXLASE"/>
</dbReference>
<comment type="subunit">
    <text evidence="7">Homodimer. Only the dimer is catalytically active, as the active sites are constructed of residues from both monomers.</text>
</comment>
<accession>C5K7Y2</accession>
<feature type="domain" description="Orn/DAP/Arg decarboxylase 2 N-terminal" evidence="12">
    <location>
        <begin position="50"/>
        <end position="303"/>
    </location>
</feature>
<evidence type="ECO:0000256" key="8">
    <source>
        <dbReference type="ARBA" id="ARBA00049127"/>
    </source>
</evidence>
<dbReference type="AlphaFoldDB" id="C5K7Y2"/>
<dbReference type="InterPro" id="IPR022644">
    <property type="entry name" value="De-COase2_N"/>
</dbReference>
<keyword evidence="14" id="KW-1185">Reference proteome</keyword>
<dbReference type="InterPro" id="IPR009006">
    <property type="entry name" value="Ala_racemase/Decarboxylase_C"/>
</dbReference>
<dbReference type="PROSITE" id="PS00878">
    <property type="entry name" value="ODR_DC_2_1"/>
    <property type="match status" value="1"/>
</dbReference>
<dbReference type="OrthoDB" id="5034579at2759"/>
<evidence type="ECO:0000256" key="3">
    <source>
        <dbReference type="ARBA" id="ARBA00022898"/>
    </source>
</evidence>
<dbReference type="CDD" id="cd00622">
    <property type="entry name" value="PLPDE_III_ODC"/>
    <property type="match status" value="1"/>
</dbReference>
<proteinExistence type="inferred from homology"/>
<dbReference type="SUPFAM" id="SSF51419">
    <property type="entry name" value="PLP-binding barrel"/>
    <property type="match status" value="1"/>
</dbReference>
<feature type="domain" description="Orn/DAP/Arg decarboxylase 2 C-terminal" evidence="11">
    <location>
        <begin position="363"/>
        <end position="442"/>
    </location>
</feature>
<comment type="catalytic activity">
    <reaction evidence="8">
        <text>L-ornithine + H(+) = putrescine + CO2</text>
        <dbReference type="Rhea" id="RHEA:22964"/>
        <dbReference type="ChEBI" id="CHEBI:15378"/>
        <dbReference type="ChEBI" id="CHEBI:16526"/>
        <dbReference type="ChEBI" id="CHEBI:46911"/>
        <dbReference type="ChEBI" id="CHEBI:326268"/>
        <dbReference type="EC" id="4.1.1.17"/>
    </reaction>
</comment>
<dbReference type="GeneID" id="9057887"/>
<dbReference type="InParanoid" id="C5K7Y2"/>
<dbReference type="GO" id="GO:0004586">
    <property type="term" value="F:ornithine decarboxylase activity"/>
    <property type="evidence" value="ECO:0007669"/>
    <property type="project" value="UniProtKB-EC"/>
</dbReference>
<evidence type="ECO:0000259" key="11">
    <source>
        <dbReference type="Pfam" id="PF00278"/>
    </source>
</evidence>
<dbReference type="PRINTS" id="PR01182">
    <property type="entry name" value="ORNDCRBXLASE"/>
</dbReference>
<keyword evidence="3 9" id="KW-0663">Pyridoxal phosphate</keyword>
<comment type="similarity">
    <text evidence="2 10">Belongs to the Orn/Lys/Arg decarboxylase class-II family.</text>
</comment>
<comment type="cofactor">
    <cofactor evidence="1 9">
        <name>pyridoxal 5'-phosphate</name>
        <dbReference type="ChEBI" id="CHEBI:597326"/>
    </cofactor>
</comment>
<protein>
    <recommendedName>
        <fullName evidence="6">ornithine decarboxylase</fullName>
        <ecNumber evidence="6">4.1.1.17</ecNumber>
    </recommendedName>
</protein>
<evidence type="ECO:0000256" key="7">
    <source>
        <dbReference type="ARBA" id="ARBA00046672"/>
    </source>
</evidence>